<dbReference type="PROSITE" id="PS00188">
    <property type="entry name" value="BIOTIN"/>
    <property type="match status" value="1"/>
</dbReference>
<dbReference type="SMART" id="SM00878">
    <property type="entry name" value="Biotin_carb_C"/>
    <property type="match status" value="1"/>
</dbReference>
<dbReference type="FunFam" id="2.40.50.100:FF:000003">
    <property type="entry name" value="Acetyl-CoA carboxylase biotin carboxyl carrier protein"/>
    <property type="match status" value="1"/>
</dbReference>
<dbReference type="GO" id="GO:0005524">
    <property type="term" value="F:ATP binding"/>
    <property type="evidence" value="ECO:0007669"/>
    <property type="project" value="UniProtKB-UniRule"/>
</dbReference>
<name>A0A062U6W3_9PROT</name>
<dbReference type="CDD" id="cd06850">
    <property type="entry name" value="biotinyl_domain"/>
    <property type="match status" value="1"/>
</dbReference>
<dbReference type="PATRIC" id="fig|1280946.3.peg.2189"/>
<dbReference type="InterPro" id="IPR005481">
    <property type="entry name" value="BC-like_N"/>
</dbReference>
<evidence type="ECO:0000256" key="1">
    <source>
        <dbReference type="ARBA" id="ARBA00001953"/>
    </source>
</evidence>
<dbReference type="InterPro" id="IPR050856">
    <property type="entry name" value="Biotin_carboxylase_complex"/>
</dbReference>
<dbReference type="FunFam" id="3.30.470.20:FF:000028">
    <property type="entry name" value="Methylcrotonoyl-CoA carboxylase subunit alpha, mitochondrial"/>
    <property type="match status" value="1"/>
</dbReference>
<proteinExistence type="predicted"/>
<evidence type="ECO:0000259" key="9">
    <source>
        <dbReference type="PROSITE" id="PS50975"/>
    </source>
</evidence>
<dbReference type="InterPro" id="IPR000089">
    <property type="entry name" value="Biotin_lipoyl"/>
</dbReference>
<dbReference type="InterPro" id="IPR011761">
    <property type="entry name" value="ATP-grasp"/>
</dbReference>
<keyword evidence="12" id="KW-1185">Reference proteome</keyword>
<keyword evidence="6" id="KW-0092">Biotin</keyword>
<dbReference type="FunFam" id="3.30.1490.20:FF:000003">
    <property type="entry name" value="acetyl-CoA carboxylase isoform X1"/>
    <property type="match status" value="1"/>
</dbReference>
<dbReference type="InterPro" id="IPR011054">
    <property type="entry name" value="Rudment_hybrid_motif"/>
</dbReference>
<feature type="domain" description="Lipoyl-binding" evidence="8">
    <location>
        <begin position="545"/>
        <end position="632"/>
    </location>
</feature>
<keyword evidence="5" id="KW-0809">Transit peptide</keyword>
<dbReference type="Gene3D" id="2.40.50.100">
    <property type="match status" value="1"/>
</dbReference>
<dbReference type="AlphaFoldDB" id="A0A062U6W3"/>
<comment type="cofactor">
    <cofactor evidence="1">
        <name>biotin</name>
        <dbReference type="ChEBI" id="CHEBI:57586"/>
    </cofactor>
</comment>
<dbReference type="PROSITE" id="PS50979">
    <property type="entry name" value="BC"/>
    <property type="match status" value="1"/>
</dbReference>
<keyword evidence="4 7" id="KW-0067">ATP-binding</keyword>
<dbReference type="Pfam" id="PF00364">
    <property type="entry name" value="Biotin_lipoyl"/>
    <property type="match status" value="1"/>
</dbReference>
<dbReference type="PROSITE" id="PS50968">
    <property type="entry name" value="BIOTINYL_LIPOYL"/>
    <property type="match status" value="1"/>
</dbReference>
<sequence length="634" mass="67513">MKIQKLLVANRGEIACRIFETCRELGIATVAVYSDADARAKHVREADEAVHIGPAPAPESYLKGETIIAAASAVGADAIHPGYGFLSENADFAEDVRNAGLIWVGPSPKAIRSMGPKDEAKRIAEEAGVPVLPGYRGEAQDAETLTKAAKEIGFPLLIKAVAGGGGRGIRLVSKAAELKAELESAVREAESAFGDGRVMLEKLVQQPRHIEVQVFGDSHGNVVHLYERDCSLQRRRQKVIEEAPAPGMPEEVRAAMTDAAVRLAQAVGYEGAGTVEFIVDGSMPLAKDTFWFLEMNTRLQVEHPVTEMITGQDLVAWQLLVASGGELPLSQADIPLIGHAIEARICAEDPADGFRPGAGLILEFGLLEPVDGEIIRWDAGFETGDRVPSNYDSMIAKLIVSGETRDEAIDQLTEALSHTQLAGVPSNTGFLRRCALSDAFRTGTHHVNWIAEQGEALTQPPGAHQHACVLAVCDIELDDAGAVMPWDIRDGFRANAHAVRKAAVAVDTDADWFDPAEHEVDPEAPLPFVTDLSPRRYAVTTGGDTVLVEVPDYDADVEAVLGGDSVSAPMPGKLLAVNVKPGDTVAKGDAVAVMEAMKMEHSLAAPRDGIVESVEAATGDQVAEGDVLVTLEAE</sequence>
<dbReference type="GO" id="GO:0046872">
    <property type="term" value="F:metal ion binding"/>
    <property type="evidence" value="ECO:0007669"/>
    <property type="project" value="InterPro"/>
</dbReference>
<dbReference type="PANTHER" id="PTHR18866:SF127">
    <property type="match status" value="1"/>
</dbReference>
<dbReference type="Pfam" id="PF02786">
    <property type="entry name" value="CPSase_L_D2"/>
    <property type="match status" value="1"/>
</dbReference>
<dbReference type="InterPro" id="IPR011764">
    <property type="entry name" value="Biotin_carboxylation_dom"/>
</dbReference>
<dbReference type="RefSeq" id="WP_034796687.1">
    <property type="nucleotide sequence ID" value="NZ_AWFF01000043.1"/>
</dbReference>
<dbReference type="PROSITE" id="PS00867">
    <property type="entry name" value="CPSASE_2"/>
    <property type="match status" value="1"/>
</dbReference>
<feature type="domain" description="ATP-grasp" evidence="9">
    <location>
        <begin position="121"/>
        <end position="323"/>
    </location>
</feature>
<evidence type="ECO:0000256" key="4">
    <source>
        <dbReference type="ARBA" id="ARBA00022840"/>
    </source>
</evidence>
<dbReference type="InterPro" id="IPR011053">
    <property type="entry name" value="Single_hybrid_motif"/>
</dbReference>
<dbReference type="PROSITE" id="PS50975">
    <property type="entry name" value="ATP_GRASP"/>
    <property type="match status" value="1"/>
</dbReference>
<dbReference type="Pfam" id="PF00289">
    <property type="entry name" value="Biotin_carb_N"/>
    <property type="match status" value="1"/>
</dbReference>
<evidence type="ECO:0000256" key="3">
    <source>
        <dbReference type="ARBA" id="ARBA00022741"/>
    </source>
</evidence>
<evidence type="ECO:0000259" key="10">
    <source>
        <dbReference type="PROSITE" id="PS50979"/>
    </source>
</evidence>
<organism evidence="11 12">
    <name type="scientific">Hyphomonas beringensis</name>
    <dbReference type="NCBI Taxonomy" id="1280946"/>
    <lineage>
        <taxon>Bacteria</taxon>
        <taxon>Pseudomonadati</taxon>
        <taxon>Pseudomonadota</taxon>
        <taxon>Alphaproteobacteria</taxon>
        <taxon>Hyphomonadales</taxon>
        <taxon>Hyphomonadaceae</taxon>
        <taxon>Hyphomonas</taxon>
    </lineage>
</organism>
<dbReference type="Pfam" id="PF02785">
    <property type="entry name" value="Biotin_carb_C"/>
    <property type="match status" value="1"/>
</dbReference>
<evidence type="ECO:0000313" key="11">
    <source>
        <dbReference type="EMBL" id="KCZ54017.1"/>
    </source>
</evidence>
<dbReference type="EMBL" id="AWFF01000043">
    <property type="protein sequence ID" value="KCZ54017.1"/>
    <property type="molecule type" value="Genomic_DNA"/>
</dbReference>
<dbReference type="Gene3D" id="3.30.470.20">
    <property type="entry name" value="ATP-grasp fold, B domain"/>
    <property type="match status" value="1"/>
</dbReference>
<dbReference type="SUPFAM" id="SSF51230">
    <property type="entry name" value="Single hybrid motif"/>
    <property type="match status" value="1"/>
</dbReference>
<accession>A0A062U6W3</accession>
<evidence type="ECO:0000256" key="6">
    <source>
        <dbReference type="ARBA" id="ARBA00023267"/>
    </source>
</evidence>
<dbReference type="SUPFAM" id="SSF56059">
    <property type="entry name" value="Glutathione synthetase ATP-binding domain-like"/>
    <property type="match status" value="1"/>
</dbReference>
<reference evidence="11 12" key="1">
    <citation type="journal article" date="2014" name="Antonie Van Leeuwenhoek">
        <title>Hyphomonas beringensis sp. nov. and Hyphomonas chukchiensis sp. nov., isolated from surface seawater of the Bering Sea and Chukchi Sea.</title>
        <authorList>
            <person name="Li C."/>
            <person name="Lai Q."/>
            <person name="Li G."/>
            <person name="Dong C."/>
            <person name="Wang J."/>
            <person name="Liao Y."/>
            <person name="Shao Z."/>
        </authorList>
    </citation>
    <scope>NUCLEOTIDE SEQUENCE [LARGE SCALE GENOMIC DNA]</scope>
    <source>
        <strain evidence="11 12">25B14_1</strain>
    </source>
</reference>
<protein>
    <submittedName>
        <fullName evidence="11">3-methylcrotonyl-CoA carboxylase subunit alpha</fullName>
    </submittedName>
</protein>
<dbReference type="InterPro" id="IPR005479">
    <property type="entry name" value="CPAse_ATP-bd"/>
</dbReference>
<dbReference type="InterPro" id="IPR016185">
    <property type="entry name" value="PreATP-grasp_dom_sf"/>
</dbReference>
<dbReference type="OrthoDB" id="9763189at2"/>
<dbReference type="InterPro" id="IPR001882">
    <property type="entry name" value="Biotin_BS"/>
</dbReference>
<dbReference type="STRING" id="1280946.HY29_02815"/>
<evidence type="ECO:0000313" key="12">
    <source>
        <dbReference type="Proteomes" id="UP000027037"/>
    </source>
</evidence>
<feature type="domain" description="Biotin carboxylation" evidence="10">
    <location>
        <begin position="2"/>
        <end position="455"/>
    </location>
</feature>
<comment type="caution">
    <text evidence="11">The sequence shown here is derived from an EMBL/GenBank/DDBJ whole genome shotgun (WGS) entry which is preliminary data.</text>
</comment>
<dbReference type="Proteomes" id="UP000027037">
    <property type="component" value="Unassembled WGS sequence"/>
</dbReference>
<gene>
    <name evidence="11" type="ORF">HY29_02815</name>
</gene>
<evidence type="ECO:0000256" key="5">
    <source>
        <dbReference type="ARBA" id="ARBA00022946"/>
    </source>
</evidence>
<dbReference type="SUPFAM" id="SSF51246">
    <property type="entry name" value="Rudiment single hybrid motif"/>
    <property type="match status" value="1"/>
</dbReference>
<keyword evidence="2" id="KW-0436">Ligase</keyword>
<keyword evidence="3 7" id="KW-0547">Nucleotide-binding</keyword>
<dbReference type="eggNOG" id="COG4770">
    <property type="taxonomic scope" value="Bacteria"/>
</dbReference>
<dbReference type="InterPro" id="IPR005482">
    <property type="entry name" value="Biotin_COase_C"/>
</dbReference>
<evidence type="ECO:0000256" key="2">
    <source>
        <dbReference type="ARBA" id="ARBA00022598"/>
    </source>
</evidence>
<dbReference type="FunFam" id="3.40.50.20:FF:000010">
    <property type="entry name" value="Propionyl-CoA carboxylase subunit alpha"/>
    <property type="match status" value="1"/>
</dbReference>
<evidence type="ECO:0000256" key="7">
    <source>
        <dbReference type="PROSITE-ProRule" id="PRU00409"/>
    </source>
</evidence>
<evidence type="ECO:0000259" key="8">
    <source>
        <dbReference type="PROSITE" id="PS50968"/>
    </source>
</evidence>
<dbReference type="SUPFAM" id="SSF52440">
    <property type="entry name" value="PreATP-grasp domain"/>
    <property type="match status" value="1"/>
</dbReference>
<dbReference type="GO" id="GO:0016874">
    <property type="term" value="F:ligase activity"/>
    <property type="evidence" value="ECO:0007669"/>
    <property type="project" value="UniProtKB-KW"/>
</dbReference>
<dbReference type="PANTHER" id="PTHR18866">
    <property type="entry name" value="CARBOXYLASE:PYRUVATE/ACETYL-COA/PROPIONYL-COA CARBOXYLASE"/>
    <property type="match status" value="1"/>
</dbReference>